<name>A0A2M4DIC2_ANODA</name>
<accession>A0A2M4DIC2</accession>
<feature type="chain" id="PRO_5014805187" evidence="1">
    <location>
        <begin position="16"/>
        <end position="72"/>
    </location>
</feature>
<evidence type="ECO:0000313" key="2">
    <source>
        <dbReference type="EMBL" id="MBW76898.1"/>
    </source>
</evidence>
<organism evidence="2">
    <name type="scientific">Anopheles darlingi</name>
    <name type="common">Mosquito</name>
    <dbReference type="NCBI Taxonomy" id="43151"/>
    <lineage>
        <taxon>Eukaryota</taxon>
        <taxon>Metazoa</taxon>
        <taxon>Ecdysozoa</taxon>
        <taxon>Arthropoda</taxon>
        <taxon>Hexapoda</taxon>
        <taxon>Insecta</taxon>
        <taxon>Pterygota</taxon>
        <taxon>Neoptera</taxon>
        <taxon>Endopterygota</taxon>
        <taxon>Diptera</taxon>
        <taxon>Nematocera</taxon>
        <taxon>Culicoidea</taxon>
        <taxon>Culicidae</taxon>
        <taxon>Anophelinae</taxon>
        <taxon>Anopheles</taxon>
    </lineage>
</organism>
<sequence length="72" mass="8475">MLLLLLFFIFTKTHPKTISMTLQIVFSTTRWYHCMAMIVKQCHRLNLFLNINTLMGTTECVHLSVYVFIVAH</sequence>
<keyword evidence="1" id="KW-0732">Signal</keyword>
<feature type="signal peptide" evidence="1">
    <location>
        <begin position="1"/>
        <end position="15"/>
    </location>
</feature>
<reference evidence="2" key="1">
    <citation type="submission" date="2018-01" db="EMBL/GenBank/DDBJ databases">
        <title>An insight into the sialome of Amazonian anophelines.</title>
        <authorList>
            <person name="Ribeiro J.M."/>
            <person name="Scarpassa V."/>
            <person name="Calvo E."/>
        </authorList>
    </citation>
    <scope>NUCLEOTIDE SEQUENCE</scope>
</reference>
<protein>
    <submittedName>
        <fullName evidence="2">Putative secreted protein</fullName>
    </submittedName>
</protein>
<dbReference type="EMBL" id="GGFL01012720">
    <property type="protein sequence ID" value="MBW76898.1"/>
    <property type="molecule type" value="Transcribed_RNA"/>
</dbReference>
<proteinExistence type="predicted"/>
<dbReference type="AlphaFoldDB" id="A0A2M4DIC2"/>
<evidence type="ECO:0000256" key="1">
    <source>
        <dbReference type="SAM" id="SignalP"/>
    </source>
</evidence>